<proteinExistence type="inferred from homology"/>
<keyword evidence="9" id="KW-1185">Reference proteome</keyword>
<evidence type="ECO:0000256" key="6">
    <source>
        <dbReference type="SAM" id="MobiDB-lite"/>
    </source>
</evidence>
<dbReference type="PANTHER" id="PTHR46577">
    <property type="entry name" value="HTH-TYPE TRANSCRIPTIONAL REGULATORY PROTEIN GABR"/>
    <property type="match status" value="1"/>
</dbReference>
<evidence type="ECO:0000313" key="9">
    <source>
        <dbReference type="Proteomes" id="UP001368500"/>
    </source>
</evidence>
<dbReference type="CDD" id="cd00609">
    <property type="entry name" value="AAT_like"/>
    <property type="match status" value="1"/>
</dbReference>
<sequence length="512" mass="55179">MTVLPDALPALEAPLDPHRPEPLQRQLCQRVRDGVAAGWLPPGLRLPATRVLAQVLGVSRNTVSLAYEQLLAEGWLQADRRGTVVARLGPWGAGARAATPIPAGESAVRAVATGAAPPRLARRLATLPVHPTLPSELTALRPGIPALGQFPHVAWRQAMDRAQRTSSALDLNYGDVQGLPALRAAIAAHLAVSRGVHCTPAQVVITEGAQEALSLCVRLLTDPGDTAWMEEPGYRGARAALLAGDLRVLPRRVDAEGLSWTEDDWREAPPRLIYTSPSHQYPMGAVLSVARRLALMQAAQAHDAWIIEDDYDSEFRLAGAPIAAMQGLRPDAPVLYVGTFSKTLFPALRLGFLVLPQRLLPAVMAPLREWLRGGPLQTQRALAHFIASGQFSRHLARMRRLYRSRHQALGAALARHLGDLPHRIEGGRCGLHLCLRLPAGFPDLEAAAAAAAEGVAPHALSAFAMAPRPEDRGLVLGYGNTPEEAMDGHVRILAQGVRSCLLSPRLLTRRKT</sequence>
<dbReference type="InterPro" id="IPR015421">
    <property type="entry name" value="PyrdxlP-dep_Trfase_major"/>
</dbReference>
<dbReference type="PRINTS" id="PR00035">
    <property type="entry name" value="HTHGNTR"/>
</dbReference>
<keyword evidence="8" id="KW-0032">Aminotransferase</keyword>
<evidence type="ECO:0000256" key="5">
    <source>
        <dbReference type="ARBA" id="ARBA00023163"/>
    </source>
</evidence>
<dbReference type="InterPro" id="IPR004839">
    <property type="entry name" value="Aminotransferase_I/II_large"/>
</dbReference>
<keyword evidence="3" id="KW-0805">Transcription regulation</keyword>
<evidence type="ECO:0000313" key="8">
    <source>
        <dbReference type="EMBL" id="MEK8029032.1"/>
    </source>
</evidence>
<dbReference type="GO" id="GO:0008483">
    <property type="term" value="F:transaminase activity"/>
    <property type="evidence" value="ECO:0007669"/>
    <property type="project" value="UniProtKB-KW"/>
</dbReference>
<dbReference type="InterPro" id="IPR015424">
    <property type="entry name" value="PyrdxlP-dep_Trfase"/>
</dbReference>
<dbReference type="SUPFAM" id="SSF46785">
    <property type="entry name" value="Winged helix' DNA-binding domain"/>
    <property type="match status" value="1"/>
</dbReference>
<dbReference type="Gene3D" id="1.10.10.10">
    <property type="entry name" value="Winged helix-like DNA-binding domain superfamily/Winged helix DNA-binding domain"/>
    <property type="match status" value="1"/>
</dbReference>
<dbReference type="RefSeq" id="WP_341376820.1">
    <property type="nucleotide sequence ID" value="NZ_JBBUTF010000037.1"/>
</dbReference>
<dbReference type="Gene3D" id="3.40.640.10">
    <property type="entry name" value="Type I PLP-dependent aspartate aminotransferase-like (Major domain)"/>
    <property type="match status" value="1"/>
</dbReference>
<organism evidence="8 9">
    <name type="scientific">Pseudaquabacterium rugosum</name>
    <dbReference type="NCBI Taxonomy" id="2984194"/>
    <lineage>
        <taxon>Bacteria</taxon>
        <taxon>Pseudomonadati</taxon>
        <taxon>Pseudomonadota</taxon>
        <taxon>Betaproteobacteria</taxon>
        <taxon>Burkholderiales</taxon>
        <taxon>Sphaerotilaceae</taxon>
        <taxon>Pseudaquabacterium</taxon>
    </lineage>
</organism>
<keyword evidence="4" id="KW-0238">DNA-binding</keyword>
<accession>A0ABU9BGF2</accession>
<dbReference type="Pfam" id="PF00155">
    <property type="entry name" value="Aminotran_1_2"/>
    <property type="match status" value="1"/>
</dbReference>
<dbReference type="PANTHER" id="PTHR46577:SF1">
    <property type="entry name" value="HTH-TYPE TRANSCRIPTIONAL REGULATORY PROTEIN GABR"/>
    <property type="match status" value="1"/>
</dbReference>
<keyword evidence="2" id="KW-0663">Pyridoxal phosphate</keyword>
<dbReference type="Pfam" id="PF00392">
    <property type="entry name" value="GntR"/>
    <property type="match status" value="1"/>
</dbReference>
<evidence type="ECO:0000256" key="4">
    <source>
        <dbReference type="ARBA" id="ARBA00023125"/>
    </source>
</evidence>
<dbReference type="InterPro" id="IPR000524">
    <property type="entry name" value="Tscrpt_reg_HTH_GntR"/>
</dbReference>
<evidence type="ECO:0000256" key="3">
    <source>
        <dbReference type="ARBA" id="ARBA00023015"/>
    </source>
</evidence>
<dbReference type="SMART" id="SM00345">
    <property type="entry name" value="HTH_GNTR"/>
    <property type="match status" value="1"/>
</dbReference>
<keyword evidence="8" id="KW-0808">Transferase</keyword>
<protein>
    <submittedName>
        <fullName evidence="8">PLP-dependent aminotransferase family protein</fullName>
    </submittedName>
</protein>
<feature type="compositionally biased region" description="Low complexity" evidence="6">
    <location>
        <begin position="1"/>
        <end position="14"/>
    </location>
</feature>
<dbReference type="InterPro" id="IPR036390">
    <property type="entry name" value="WH_DNA-bd_sf"/>
</dbReference>
<feature type="domain" description="HTH gntR-type" evidence="7">
    <location>
        <begin position="21"/>
        <end position="88"/>
    </location>
</feature>
<dbReference type="InterPro" id="IPR051446">
    <property type="entry name" value="HTH_trans_reg/aminotransferase"/>
</dbReference>
<gene>
    <name evidence="8" type="ORF">AACH11_24000</name>
</gene>
<dbReference type="EMBL" id="JBBUTF010000037">
    <property type="protein sequence ID" value="MEK8029032.1"/>
    <property type="molecule type" value="Genomic_DNA"/>
</dbReference>
<dbReference type="SUPFAM" id="SSF53383">
    <property type="entry name" value="PLP-dependent transferases"/>
    <property type="match status" value="1"/>
</dbReference>
<dbReference type="InterPro" id="IPR036388">
    <property type="entry name" value="WH-like_DNA-bd_sf"/>
</dbReference>
<dbReference type="CDD" id="cd07377">
    <property type="entry name" value="WHTH_GntR"/>
    <property type="match status" value="1"/>
</dbReference>
<evidence type="ECO:0000256" key="1">
    <source>
        <dbReference type="ARBA" id="ARBA00005384"/>
    </source>
</evidence>
<evidence type="ECO:0000256" key="2">
    <source>
        <dbReference type="ARBA" id="ARBA00022898"/>
    </source>
</evidence>
<keyword evidence="5" id="KW-0804">Transcription</keyword>
<reference evidence="8 9" key="1">
    <citation type="submission" date="2024-04" db="EMBL/GenBank/DDBJ databases">
        <title>Novel species of the genus Ideonella isolated from streams.</title>
        <authorList>
            <person name="Lu H."/>
        </authorList>
    </citation>
    <scope>NUCLEOTIDE SEQUENCE [LARGE SCALE GENOMIC DNA]</scope>
    <source>
        <strain evidence="8 9">BYS139W</strain>
    </source>
</reference>
<evidence type="ECO:0000259" key="7">
    <source>
        <dbReference type="PROSITE" id="PS50949"/>
    </source>
</evidence>
<dbReference type="PROSITE" id="PS50949">
    <property type="entry name" value="HTH_GNTR"/>
    <property type="match status" value="1"/>
</dbReference>
<comment type="caution">
    <text evidence="8">The sequence shown here is derived from an EMBL/GenBank/DDBJ whole genome shotgun (WGS) entry which is preliminary data.</text>
</comment>
<comment type="similarity">
    <text evidence="1">In the C-terminal section; belongs to the class-I pyridoxal-phosphate-dependent aminotransferase family.</text>
</comment>
<dbReference type="Proteomes" id="UP001368500">
    <property type="component" value="Unassembled WGS sequence"/>
</dbReference>
<feature type="region of interest" description="Disordered" evidence="6">
    <location>
        <begin position="1"/>
        <end position="21"/>
    </location>
</feature>
<name>A0ABU9BGF2_9BURK</name>